<dbReference type="PANTHER" id="PTHR42754:SF1">
    <property type="entry name" value="LIPOPROTEIN"/>
    <property type="match status" value="1"/>
</dbReference>
<feature type="domain" description="Bacterial repeat" evidence="2">
    <location>
        <begin position="591"/>
        <end position="639"/>
    </location>
</feature>
<feature type="domain" description="Bacterial repeat" evidence="2">
    <location>
        <begin position="461"/>
        <end position="528"/>
    </location>
</feature>
<dbReference type="InterPro" id="IPR015943">
    <property type="entry name" value="WD40/YVTN_repeat-like_dom_sf"/>
</dbReference>
<gene>
    <name evidence="3" type="ORF">SAMN02745119_01539</name>
</gene>
<keyword evidence="1" id="KW-0732">Signal</keyword>
<evidence type="ECO:0000313" key="3">
    <source>
        <dbReference type="EMBL" id="SJZ74746.1"/>
    </source>
</evidence>
<dbReference type="InterPro" id="IPR044060">
    <property type="entry name" value="Bacterial_rp_domain"/>
</dbReference>
<evidence type="ECO:0000256" key="1">
    <source>
        <dbReference type="SAM" id="SignalP"/>
    </source>
</evidence>
<dbReference type="AlphaFoldDB" id="A0A1T4N6L5"/>
<dbReference type="Proteomes" id="UP000190102">
    <property type="component" value="Unassembled WGS sequence"/>
</dbReference>
<feature type="signal peptide" evidence="1">
    <location>
        <begin position="1"/>
        <end position="22"/>
    </location>
</feature>
<organism evidence="3 4">
    <name type="scientific">Trichlorobacter thiogenes</name>
    <dbReference type="NCBI Taxonomy" id="115783"/>
    <lineage>
        <taxon>Bacteria</taxon>
        <taxon>Pseudomonadati</taxon>
        <taxon>Thermodesulfobacteriota</taxon>
        <taxon>Desulfuromonadia</taxon>
        <taxon>Geobacterales</taxon>
        <taxon>Geobacteraceae</taxon>
        <taxon>Trichlorobacter</taxon>
    </lineage>
</organism>
<feature type="chain" id="PRO_5012097504" evidence="1">
    <location>
        <begin position="23"/>
        <end position="753"/>
    </location>
</feature>
<keyword evidence="4" id="KW-1185">Reference proteome</keyword>
<dbReference type="STRING" id="115783.SAMN02745119_01539"/>
<dbReference type="Gene3D" id="2.130.10.10">
    <property type="entry name" value="YVTN repeat-like/Quinoprotein amine dehydrogenase"/>
    <property type="match status" value="1"/>
</dbReference>
<proteinExistence type="predicted"/>
<evidence type="ECO:0000313" key="4">
    <source>
        <dbReference type="Proteomes" id="UP000190102"/>
    </source>
</evidence>
<dbReference type="Pfam" id="PF18998">
    <property type="entry name" value="Flg_new_2"/>
    <property type="match status" value="2"/>
</dbReference>
<protein>
    <submittedName>
        <fullName evidence="3">Delta-60 repeat domain-containing protein</fullName>
    </submittedName>
</protein>
<accession>A0A1T4N6L5</accession>
<name>A0A1T4N6L5_9BACT</name>
<sequence length="753" mass="77149">MKRHLVVCLAVTILILTGYATAQCGSWSLLLGGNNSDSAASVQQTADGGFIVAGNTSSFGTTEQDAWVLKLNASGEVVWQKTYGGEGYDSVSAIQQTADGGYIVAGYTNSYGANSNGDAWVLKLDASGEVVWQKTYGGEGYDSASAIQQTADDGYIVAGFTNSFGESYDAWVLKLNASGNVVWQKTYGGTTDSDEAVAIQQTADGGYIVAGTTYCFGAGNSDALIVKLSENGTIEWQKTYGGTGLESASAIQQTADLGYIVAGVTTSFGAGGLDGWLLKLAENGTESWQKTWGGSGGDSFSSVWQTADGGYIVAGSTGSSGAGNGDAWVLKLSEYGSEVWQKTYGGAAGDSVNAVQQTSDNGYIVVGSTASLGLQTFDLWVMKLEQDGSLDGCYSIGETANVPQNSAAGTVAFSSLTLSSSTATAVDSQATIAETSASPSICSLTQPQLTLSVSKSGQGIGTVTSSPSGISCGTKCSNYFNNHASVILSASPSSGSYFSGWGSAEGCTTGTCTVTLSDYNRGVTAAFGLIVNGACGSSQAKTFDTAPTQNLCLTGTPTVVGYNDGKWVWSCNGSPGGSTASCWAHITQVGLSVSKTGNGTVVSNPAGINCGDDCDAFYPYGTLVTLTAIPEAGFRIGGWGFWGPSCPISETSCGRAMTSPAIANVTFLLDPKARIGSTAFGTLQTAYNAVGNTGIIEAKAVTFSENLTLDLGTYFTLNGGYADDYLSRTGYTTLDGNLIISSGGLTVDRLVVK</sequence>
<dbReference type="RefSeq" id="WP_161947446.1">
    <property type="nucleotide sequence ID" value="NZ_FUWR01000006.1"/>
</dbReference>
<dbReference type="SUPFAM" id="SSF82171">
    <property type="entry name" value="DPP6 N-terminal domain-like"/>
    <property type="match status" value="1"/>
</dbReference>
<dbReference type="EMBL" id="FUWR01000006">
    <property type="protein sequence ID" value="SJZ74746.1"/>
    <property type="molecule type" value="Genomic_DNA"/>
</dbReference>
<dbReference type="InterPro" id="IPR013431">
    <property type="entry name" value="Delta_60_rpt"/>
</dbReference>
<evidence type="ECO:0000259" key="2">
    <source>
        <dbReference type="Pfam" id="PF18998"/>
    </source>
</evidence>
<reference evidence="4" key="1">
    <citation type="submission" date="2017-02" db="EMBL/GenBank/DDBJ databases">
        <authorList>
            <person name="Varghese N."/>
            <person name="Submissions S."/>
        </authorList>
    </citation>
    <scope>NUCLEOTIDE SEQUENCE [LARGE SCALE GENOMIC DNA]</scope>
    <source>
        <strain evidence="4">ATCC BAA-34</strain>
    </source>
</reference>
<dbReference type="Pfam" id="PF17164">
    <property type="entry name" value="DUF5122"/>
    <property type="match status" value="1"/>
</dbReference>
<dbReference type="PANTHER" id="PTHR42754">
    <property type="entry name" value="ENDOGLUCANASE"/>
    <property type="match status" value="1"/>
</dbReference>